<name>A0ABU0XGZ6_9MICO</name>
<evidence type="ECO:0000256" key="1">
    <source>
        <dbReference type="ARBA" id="ARBA00005384"/>
    </source>
</evidence>
<dbReference type="InterPro" id="IPR036390">
    <property type="entry name" value="WH_DNA-bd_sf"/>
</dbReference>
<keyword evidence="7" id="KW-0808">Transferase</keyword>
<dbReference type="PROSITE" id="PS50949">
    <property type="entry name" value="HTH_GNTR"/>
    <property type="match status" value="1"/>
</dbReference>
<evidence type="ECO:0000256" key="3">
    <source>
        <dbReference type="ARBA" id="ARBA00023015"/>
    </source>
</evidence>
<evidence type="ECO:0000256" key="2">
    <source>
        <dbReference type="ARBA" id="ARBA00022898"/>
    </source>
</evidence>
<keyword evidence="2" id="KW-0663">Pyridoxal phosphate</keyword>
<sequence>MKDAGGRLLAGVQLDRTGEQPLYRQLALQMRAMIGDGTLPPGARLPSTRTLISELGVSRATVVAAFEQLTAEGFLRARAGDGTYVDRLWGTPVPRRRSARPPLSERGAAVSARGGELYAEAPLSWSPREAESFVASQIAVDAFPVSAWRRLVAHRASRRELLGYPDAHGFDSLRTAVADYLVDVRGIDCDADQIVITSGAQQALNIIATLLLNPGDRVAVEDPGHIAGRVAFQAQGCRVVGVPVDDEGAVADAARADPALRLAYLTPARQHPLGMTMTPGRRAEWIGWAQRADAWIVEDDSDGELRYGGRLLPTLFDLDGADRVIHVGSFSKILAPSLRLGYVVLPRDLVAPFAAASSVLARPPATLMQAALADFLREGHLHAHLRRTRRLYSARQQALLEQLDTRMAGRLRASPVVAGLHVIGWLAGDVDDQSVARGLAARGVYTYALGDYRVQRRLPPALLIGFAGTAQEHMAAAVARMAAAFDEGCAAEWTGPVASE</sequence>
<dbReference type="InterPro" id="IPR036388">
    <property type="entry name" value="WH-like_DNA-bd_sf"/>
</dbReference>
<organism evidence="7 8">
    <name type="scientific">Microbacterium capsulatum</name>
    <dbReference type="NCBI Taxonomy" id="3041921"/>
    <lineage>
        <taxon>Bacteria</taxon>
        <taxon>Bacillati</taxon>
        <taxon>Actinomycetota</taxon>
        <taxon>Actinomycetes</taxon>
        <taxon>Micrococcales</taxon>
        <taxon>Microbacteriaceae</taxon>
        <taxon>Microbacterium</taxon>
    </lineage>
</organism>
<dbReference type="CDD" id="cd00609">
    <property type="entry name" value="AAT_like"/>
    <property type="match status" value="1"/>
</dbReference>
<proteinExistence type="inferred from homology"/>
<dbReference type="Pfam" id="PF00392">
    <property type="entry name" value="GntR"/>
    <property type="match status" value="1"/>
</dbReference>
<dbReference type="Gene3D" id="1.10.10.10">
    <property type="entry name" value="Winged helix-like DNA-binding domain superfamily/Winged helix DNA-binding domain"/>
    <property type="match status" value="1"/>
</dbReference>
<protein>
    <submittedName>
        <fullName evidence="7">PLP-dependent aminotransferase family protein</fullName>
    </submittedName>
</protein>
<evidence type="ECO:0000313" key="7">
    <source>
        <dbReference type="EMBL" id="MDQ4214405.1"/>
    </source>
</evidence>
<dbReference type="PANTHER" id="PTHR46577">
    <property type="entry name" value="HTH-TYPE TRANSCRIPTIONAL REGULATORY PROTEIN GABR"/>
    <property type="match status" value="1"/>
</dbReference>
<dbReference type="InterPro" id="IPR000524">
    <property type="entry name" value="Tscrpt_reg_HTH_GntR"/>
</dbReference>
<dbReference type="SMART" id="SM00345">
    <property type="entry name" value="HTH_GNTR"/>
    <property type="match status" value="1"/>
</dbReference>
<keyword evidence="5" id="KW-0804">Transcription</keyword>
<keyword evidence="7" id="KW-0032">Aminotransferase</keyword>
<dbReference type="InterPro" id="IPR015424">
    <property type="entry name" value="PyrdxlP-dep_Trfase"/>
</dbReference>
<keyword evidence="8" id="KW-1185">Reference proteome</keyword>
<dbReference type="GO" id="GO:0008483">
    <property type="term" value="F:transaminase activity"/>
    <property type="evidence" value="ECO:0007669"/>
    <property type="project" value="UniProtKB-KW"/>
</dbReference>
<comment type="similarity">
    <text evidence="1">In the C-terminal section; belongs to the class-I pyridoxal-phosphate-dependent aminotransferase family.</text>
</comment>
<dbReference type="PANTHER" id="PTHR46577:SF1">
    <property type="entry name" value="HTH-TYPE TRANSCRIPTIONAL REGULATORY PROTEIN GABR"/>
    <property type="match status" value="1"/>
</dbReference>
<dbReference type="InterPro" id="IPR004839">
    <property type="entry name" value="Aminotransferase_I/II_large"/>
</dbReference>
<feature type="domain" description="HTH gntR-type" evidence="6">
    <location>
        <begin position="20"/>
        <end position="88"/>
    </location>
</feature>
<evidence type="ECO:0000313" key="8">
    <source>
        <dbReference type="Proteomes" id="UP001230289"/>
    </source>
</evidence>
<dbReference type="InterPro" id="IPR051446">
    <property type="entry name" value="HTH_trans_reg/aminotransferase"/>
</dbReference>
<dbReference type="CDD" id="cd07377">
    <property type="entry name" value="WHTH_GntR"/>
    <property type="match status" value="1"/>
</dbReference>
<evidence type="ECO:0000256" key="4">
    <source>
        <dbReference type="ARBA" id="ARBA00023125"/>
    </source>
</evidence>
<evidence type="ECO:0000259" key="6">
    <source>
        <dbReference type="PROSITE" id="PS50949"/>
    </source>
</evidence>
<accession>A0ABU0XGZ6</accession>
<dbReference type="EMBL" id="JAVFCB010000005">
    <property type="protein sequence ID" value="MDQ4214405.1"/>
    <property type="molecule type" value="Genomic_DNA"/>
</dbReference>
<reference evidence="7 8" key="1">
    <citation type="submission" date="2023-08" db="EMBL/GenBank/DDBJ databases">
        <title>Microbacterium sp. nov., isolated from a waste landfill.</title>
        <authorList>
            <person name="Wen W."/>
        </authorList>
    </citation>
    <scope>NUCLEOTIDE SEQUENCE [LARGE SCALE GENOMIC DNA]</scope>
    <source>
        <strain evidence="7 8">ASV81</strain>
    </source>
</reference>
<dbReference type="Proteomes" id="UP001230289">
    <property type="component" value="Unassembled WGS sequence"/>
</dbReference>
<dbReference type="SUPFAM" id="SSF46785">
    <property type="entry name" value="Winged helix' DNA-binding domain"/>
    <property type="match status" value="1"/>
</dbReference>
<keyword evidence="4" id="KW-0238">DNA-binding</keyword>
<dbReference type="PRINTS" id="PR00035">
    <property type="entry name" value="HTHGNTR"/>
</dbReference>
<dbReference type="SUPFAM" id="SSF53383">
    <property type="entry name" value="PLP-dependent transferases"/>
    <property type="match status" value="1"/>
</dbReference>
<dbReference type="Pfam" id="PF00155">
    <property type="entry name" value="Aminotran_1_2"/>
    <property type="match status" value="1"/>
</dbReference>
<dbReference type="RefSeq" id="WP_308489337.1">
    <property type="nucleotide sequence ID" value="NZ_JAVFCB010000005.1"/>
</dbReference>
<dbReference type="InterPro" id="IPR015421">
    <property type="entry name" value="PyrdxlP-dep_Trfase_major"/>
</dbReference>
<keyword evidence="3" id="KW-0805">Transcription regulation</keyword>
<gene>
    <name evidence="7" type="ORF">RBR11_10825</name>
</gene>
<comment type="caution">
    <text evidence="7">The sequence shown here is derived from an EMBL/GenBank/DDBJ whole genome shotgun (WGS) entry which is preliminary data.</text>
</comment>
<evidence type="ECO:0000256" key="5">
    <source>
        <dbReference type="ARBA" id="ARBA00023163"/>
    </source>
</evidence>
<dbReference type="Gene3D" id="3.40.640.10">
    <property type="entry name" value="Type I PLP-dependent aspartate aminotransferase-like (Major domain)"/>
    <property type="match status" value="1"/>
</dbReference>